<dbReference type="PANTHER" id="PTHR14205">
    <property type="entry name" value="WD-REPEAT PROTEIN"/>
    <property type="match status" value="1"/>
</dbReference>
<evidence type="ECO:0000313" key="7">
    <source>
        <dbReference type="EMBL" id="KAK9836359.1"/>
    </source>
</evidence>
<keyword evidence="3" id="KW-0677">Repeat</keyword>
<dbReference type="InterPro" id="IPR019775">
    <property type="entry name" value="WD40_repeat_CS"/>
</dbReference>
<dbReference type="AlphaFoldDB" id="A0AAW1RRL5"/>
<evidence type="ECO:0000256" key="3">
    <source>
        <dbReference type="ARBA" id="ARBA00022737"/>
    </source>
</evidence>
<reference evidence="7 8" key="1">
    <citation type="journal article" date="2024" name="Nat. Commun.">
        <title>Phylogenomics reveals the evolutionary origins of lichenization in chlorophyte algae.</title>
        <authorList>
            <person name="Puginier C."/>
            <person name="Libourel C."/>
            <person name="Otte J."/>
            <person name="Skaloud P."/>
            <person name="Haon M."/>
            <person name="Grisel S."/>
            <person name="Petersen M."/>
            <person name="Berrin J.G."/>
            <person name="Delaux P.M."/>
            <person name="Dal Grande F."/>
            <person name="Keller J."/>
        </authorList>
    </citation>
    <scope>NUCLEOTIDE SEQUENCE [LARGE SCALE GENOMIC DNA]</scope>
    <source>
        <strain evidence="7 8">SAG 245.80</strain>
    </source>
</reference>
<accession>A0AAW1RRL5</accession>
<feature type="region of interest" description="Disordered" evidence="5">
    <location>
        <begin position="296"/>
        <end position="322"/>
    </location>
</feature>
<evidence type="ECO:0000256" key="5">
    <source>
        <dbReference type="SAM" id="MobiDB-lite"/>
    </source>
</evidence>
<dbReference type="PROSITE" id="PS00678">
    <property type="entry name" value="WD_REPEATS_1"/>
    <property type="match status" value="1"/>
</dbReference>
<evidence type="ECO:0000256" key="2">
    <source>
        <dbReference type="ARBA" id="ARBA00022574"/>
    </source>
</evidence>
<dbReference type="SMART" id="SM00320">
    <property type="entry name" value="WD40"/>
    <property type="match status" value="6"/>
</dbReference>
<name>A0AAW1RRL5_9CHLO</name>
<dbReference type="InterPro" id="IPR015943">
    <property type="entry name" value="WD40/YVTN_repeat-like_dom_sf"/>
</dbReference>
<keyword evidence="2 4" id="KW-0853">WD repeat</keyword>
<organism evidence="7 8">
    <name type="scientific">Elliptochloris bilobata</name>
    <dbReference type="NCBI Taxonomy" id="381761"/>
    <lineage>
        <taxon>Eukaryota</taxon>
        <taxon>Viridiplantae</taxon>
        <taxon>Chlorophyta</taxon>
        <taxon>core chlorophytes</taxon>
        <taxon>Trebouxiophyceae</taxon>
        <taxon>Trebouxiophyceae incertae sedis</taxon>
        <taxon>Elliptochloris clade</taxon>
        <taxon>Elliptochloris</taxon>
    </lineage>
</organism>
<evidence type="ECO:0000256" key="1">
    <source>
        <dbReference type="ARBA" id="ARBA00005672"/>
    </source>
</evidence>
<feature type="domain" description="EIPR1-like beta-propeller" evidence="6">
    <location>
        <begin position="13"/>
        <end position="283"/>
    </location>
</feature>
<feature type="repeat" description="WD" evidence="4">
    <location>
        <begin position="251"/>
        <end position="283"/>
    </location>
</feature>
<evidence type="ECO:0000259" key="6">
    <source>
        <dbReference type="Pfam" id="PF23609"/>
    </source>
</evidence>
<dbReference type="PROSITE" id="PS50082">
    <property type="entry name" value="WD_REPEATS_2"/>
    <property type="match status" value="2"/>
</dbReference>
<gene>
    <name evidence="7" type="ORF">WJX81_008394</name>
</gene>
<dbReference type="GO" id="GO:0016567">
    <property type="term" value="P:protein ubiquitination"/>
    <property type="evidence" value="ECO:0007669"/>
    <property type="project" value="TreeGrafter"/>
</dbReference>
<dbReference type="Pfam" id="PF00400">
    <property type="entry name" value="WD40"/>
    <property type="match status" value="1"/>
</dbReference>
<dbReference type="Pfam" id="PF23609">
    <property type="entry name" value="Beta-prop_EIPR1"/>
    <property type="match status" value="1"/>
</dbReference>
<proteinExistence type="inferred from homology"/>
<evidence type="ECO:0000313" key="8">
    <source>
        <dbReference type="Proteomes" id="UP001445335"/>
    </source>
</evidence>
<dbReference type="EMBL" id="JALJOU010000025">
    <property type="protein sequence ID" value="KAK9836359.1"/>
    <property type="molecule type" value="Genomic_DNA"/>
</dbReference>
<evidence type="ECO:0000256" key="4">
    <source>
        <dbReference type="PROSITE-ProRule" id="PRU00221"/>
    </source>
</evidence>
<comment type="similarity">
    <text evidence="1">Belongs to the WD repeat EIPR1 family.</text>
</comment>
<keyword evidence="8" id="KW-1185">Reference proteome</keyword>
<dbReference type="Proteomes" id="UP001445335">
    <property type="component" value="Unassembled WGS sequence"/>
</dbReference>
<feature type="repeat" description="WD" evidence="4">
    <location>
        <begin position="205"/>
        <end position="247"/>
    </location>
</feature>
<sequence>MKQCSQTSQPERGVTHGLKLNARALVPVVADTGRSSWIVGTNALRDENELQVLEFDADSNAVHVLSTYGHPAEVWHIASCPADAALAVTVCNEGGVYGAVLWRLPPGSGELERVADLKGHAGAVREAAWHAAEPDALVSLDEGNLRSWRLRDGAAQMTGAESAGELPQLWAGTWDPHDAHRFITAGGNHIQVWDLRAMRCSAEIEGAHQMPVRDVDVARGSPHLLLSAGDDCRLRFWDLRLGSSTKPLAELGGHSHWVWQARFCPAHDSLLLSASSDALVNLWYAPWVGAAVSAHSPARERPGGSQRGAPRGGGGGRGTREGRVRAFDDHEDSVYSVAWSAADPWTFASLSYDGRIAVNHVPSAVKYKILI</sequence>
<dbReference type="Gene3D" id="2.130.10.10">
    <property type="entry name" value="YVTN repeat-like/Quinoprotein amine dehydrogenase"/>
    <property type="match status" value="1"/>
</dbReference>
<dbReference type="SUPFAM" id="SSF50978">
    <property type="entry name" value="WD40 repeat-like"/>
    <property type="match status" value="1"/>
</dbReference>
<dbReference type="PANTHER" id="PTHR14205:SF15">
    <property type="entry name" value="EARP AND GARP COMPLEX-INTERACTING PROTEIN 1"/>
    <property type="match status" value="1"/>
</dbReference>
<protein>
    <recommendedName>
        <fullName evidence="6">EIPR1-like beta-propeller domain-containing protein</fullName>
    </recommendedName>
</protein>
<dbReference type="InterPro" id="IPR001680">
    <property type="entry name" value="WD40_rpt"/>
</dbReference>
<dbReference type="InterPro" id="IPR040323">
    <property type="entry name" value="EIPR1"/>
</dbReference>
<comment type="caution">
    <text evidence="7">The sequence shown here is derived from an EMBL/GenBank/DDBJ whole genome shotgun (WGS) entry which is preliminary data.</text>
</comment>
<dbReference type="InterPro" id="IPR059104">
    <property type="entry name" value="Beta-prop_EIPR1-like"/>
</dbReference>
<dbReference type="InterPro" id="IPR036322">
    <property type="entry name" value="WD40_repeat_dom_sf"/>
</dbReference>